<proteinExistence type="predicted"/>
<dbReference type="Proteomes" id="UP000216475">
    <property type="component" value="Unassembled WGS sequence"/>
</dbReference>
<feature type="transmembrane region" description="Helical" evidence="1">
    <location>
        <begin position="47"/>
        <end position="68"/>
    </location>
</feature>
<keyword evidence="1" id="KW-0472">Membrane</keyword>
<keyword evidence="1" id="KW-1133">Transmembrane helix</keyword>
<evidence type="ECO:0000256" key="1">
    <source>
        <dbReference type="SAM" id="Phobius"/>
    </source>
</evidence>
<dbReference type="RefSeq" id="WP_095269368.1">
    <property type="nucleotide sequence ID" value="NZ_JBIVTN010000004.1"/>
</dbReference>
<dbReference type="EMBL" id="NPBH01000021">
    <property type="protein sequence ID" value="PAE08327.1"/>
    <property type="molecule type" value="Genomic_DNA"/>
</dbReference>
<evidence type="ECO:0000313" key="2">
    <source>
        <dbReference type="EMBL" id="PAE08327.1"/>
    </source>
</evidence>
<feature type="transmembrane region" description="Helical" evidence="1">
    <location>
        <begin position="7"/>
        <end position="27"/>
    </location>
</feature>
<sequence>MYLKSGFILLFSSFIMFFFIDLFSRVFPVQIEMPDDVVTRGYYGSGATWYPVIAAIIGLALITLHFVLKDNRK</sequence>
<dbReference type="AlphaFoldDB" id="A0A268HEN0"/>
<organism evidence="2 3">
    <name type="scientific">Terribacillus saccharophilus</name>
    <dbReference type="NCBI Taxonomy" id="361277"/>
    <lineage>
        <taxon>Bacteria</taxon>
        <taxon>Bacillati</taxon>
        <taxon>Bacillota</taxon>
        <taxon>Bacilli</taxon>
        <taxon>Bacillales</taxon>
        <taxon>Bacillaceae</taxon>
        <taxon>Terribacillus</taxon>
    </lineage>
</organism>
<accession>A0A268HEN0</accession>
<reference evidence="2 3" key="1">
    <citation type="submission" date="2017-07" db="EMBL/GenBank/DDBJ databases">
        <title>Isolation and whole genome analysis of endospore-forming bacteria from heroin.</title>
        <authorList>
            <person name="Kalinowski J."/>
            <person name="Ahrens B."/>
            <person name="Al-Dilaimi A."/>
            <person name="Winkler A."/>
            <person name="Wibberg D."/>
            <person name="Schleenbecker U."/>
            <person name="Ruckert C."/>
            <person name="Wolfel R."/>
            <person name="Grass G."/>
        </authorList>
    </citation>
    <scope>NUCLEOTIDE SEQUENCE [LARGE SCALE GENOMIC DNA]</scope>
    <source>
        <strain evidence="2 3">7509</strain>
    </source>
</reference>
<keyword evidence="1" id="KW-0812">Transmembrane</keyword>
<evidence type="ECO:0000313" key="3">
    <source>
        <dbReference type="Proteomes" id="UP000216475"/>
    </source>
</evidence>
<gene>
    <name evidence="2" type="ORF">CHI12_06800</name>
</gene>
<name>A0A268HEN0_9BACI</name>
<comment type="caution">
    <text evidence="2">The sequence shown here is derived from an EMBL/GenBank/DDBJ whole genome shotgun (WGS) entry which is preliminary data.</text>
</comment>
<protein>
    <submittedName>
        <fullName evidence="2">Uncharacterized protein</fullName>
    </submittedName>
</protein>